<keyword evidence="3" id="KW-1185">Reference proteome</keyword>
<reference evidence="3" key="1">
    <citation type="journal article" date="2019" name="Int. J. Syst. Evol. Microbiol.">
        <title>The Global Catalogue of Microorganisms (GCM) 10K type strain sequencing project: providing services to taxonomists for standard genome sequencing and annotation.</title>
        <authorList>
            <consortium name="The Broad Institute Genomics Platform"/>
            <consortium name="The Broad Institute Genome Sequencing Center for Infectious Disease"/>
            <person name="Wu L."/>
            <person name="Ma J."/>
        </authorList>
    </citation>
    <scope>NUCLEOTIDE SEQUENCE [LARGE SCALE GENOMIC DNA]</scope>
    <source>
        <strain evidence="3">CCM 8681</strain>
    </source>
</reference>
<gene>
    <name evidence="2" type="ORF">GCM10011444_13170</name>
</gene>
<feature type="transmembrane region" description="Helical" evidence="1">
    <location>
        <begin position="79"/>
        <end position="99"/>
    </location>
</feature>
<feature type="transmembrane region" description="Helical" evidence="1">
    <location>
        <begin position="29"/>
        <end position="46"/>
    </location>
</feature>
<dbReference type="Proteomes" id="UP000624701">
    <property type="component" value="Unassembled WGS sequence"/>
</dbReference>
<comment type="caution">
    <text evidence="2">The sequence shown here is derived from an EMBL/GenBank/DDBJ whole genome shotgun (WGS) entry which is preliminary data.</text>
</comment>
<keyword evidence="1" id="KW-0472">Membrane</keyword>
<protein>
    <submittedName>
        <fullName evidence="2">Uncharacterized protein</fullName>
    </submittedName>
</protein>
<dbReference type="RefSeq" id="WP_188373892.1">
    <property type="nucleotide sequence ID" value="NZ_BMDQ01000001.1"/>
</dbReference>
<evidence type="ECO:0000256" key="1">
    <source>
        <dbReference type="SAM" id="Phobius"/>
    </source>
</evidence>
<accession>A0ABQ2C1K3</accession>
<sequence>MNRKLIYDLTFSILIAITSGLTLSQLKTYYPVLLVVYILFFIWFGYRSLTFAFKYKKAQSSIKADIDSRDSKLDLNPSLIPPFGFVVVFGLICHQLFLYDSSLFVINSVSIPNPPYDYEWMIYAIDNFIRSVMFDFLETYHIKISQIDSNNNWILTFVFIFKSTLSIFFIKALLNLIKATKLIENQNK</sequence>
<proteinExistence type="predicted"/>
<dbReference type="EMBL" id="BMDQ01000001">
    <property type="protein sequence ID" value="GGI57008.1"/>
    <property type="molecule type" value="Genomic_DNA"/>
</dbReference>
<evidence type="ECO:0000313" key="3">
    <source>
        <dbReference type="Proteomes" id="UP000624701"/>
    </source>
</evidence>
<keyword evidence="1" id="KW-0812">Transmembrane</keyword>
<organism evidence="2 3">
    <name type="scientific">Winogradskyella haliclonae</name>
    <dbReference type="NCBI Taxonomy" id="2048558"/>
    <lineage>
        <taxon>Bacteria</taxon>
        <taxon>Pseudomonadati</taxon>
        <taxon>Bacteroidota</taxon>
        <taxon>Flavobacteriia</taxon>
        <taxon>Flavobacteriales</taxon>
        <taxon>Flavobacteriaceae</taxon>
        <taxon>Winogradskyella</taxon>
    </lineage>
</organism>
<feature type="transmembrane region" description="Helical" evidence="1">
    <location>
        <begin position="5"/>
        <end position="23"/>
    </location>
</feature>
<keyword evidence="1" id="KW-1133">Transmembrane helix</keyword>
<evidence type="ECO:0000313" key="2">
    <source>
        <dbReference type="EMBL" id="GGI57008.1"/>
    </source>
</evidence>
<feature type="transmembrane region" description="Helical" evidence="1">
    <location>
        <begin position="153"/>
        <end position="174"/>
    </location>
</feature>
<name>A0ABQ2C1K3_9FLAO</name>